<dbReference type="InterPro" id="IPR018394">
    <property type="entry name" value="DNA_photolyase_1_CS_C"/>
</dbReference>
<dbReference type="InterPro" id="IPR005101">
    <property type="entry name" value="Cryptochr/Photolyase_FAD-bd"/>
</dbReference>
<dbReference type="Gene3D" id="3.40.50.620">
    <property type="entry name" value="HUPs"/>
    <property type="match status" value="1"/>
</dbReference>
<feature type="site" description="Electron transfer via tryptophanyl radical" evidence="6">
    <location>
        <position position="348"/>
    </location>
</feature>
<dbReference type="Proteomes" id="UP000321934">
    <property type="component" value="Chromosome"/>
</dbReference>
<keyword evidence="2 5" id="KW-0285">Flavoprotein</keyword>
<feature type="binding site" evidence="5">
    <location>
        <position position="314"/>
    </location>
    <ligand>
        <name>FAD</name>
        <dbReference type="ChEBI" id="CHEBI:57692"/>
    </ligand>
</feature>
<dbReference type="PROSITE" id="PS51645">
    <property type="entry name" value="PHR_CRY_ALPHA_BETA"/>
    <property type="match status" value="1"/>
</dbReference>
<feature type="binding site" evidence="5">
    <location>
        <position position="270"/>
    </location>
    <ligand>
        <name>FAD</name>
        <dbReference type="ChEBI" id="CHEBI:57692"/>
    </ligand>
</feature>
<dbReference type="GO" id="GO:0006950">
    <property type="term" value="P:response to stress"/>
    <property type="evidence" value="ECO:0007669"/>
    <property type="project" value="UniProtKB-ARBA"/>
</dbReference>
<dbReference type="GO" id="GO:0006139">
    <property type="term" value="P:nucleobase-containing compound metabolic process"/>
    <property type="evidence" value="ECO:0007669"/>
    <property type="project" value="UniProtKB-ARBA"/>
</dbReference>
<evidence type="ECO:0000256" key="2">
    <source>
        <dbReference type="ARBA" id="ARBA00022630"/>
    </source>
</evidence>
<dbReference type="PROSITE" id="PS00691">
    <property type="entry name" value="DNA_PHOTOLYASES_1_2"/>
    <property type="match status" value="1"/>
</dbReference>
<dbReference type="Gene3D" id="1.25.40.80">
    <property type="match status" value="1"/>
</dbReference>
<dbReference type="InterPro" id="IPR006050">
    <property type="entry name" value="DNA_photolyase_N"/>
</dbReference>
<evidence type="ECO:0000259" key="8">
    <source>
        <dbReference type="PROSITE" id="PS51645"/>
    </source>
</evidence>
<feature type="site" description="Electron transfer via tryptophanyl radical" evidence="6">
    <location>
        <position position="424"/>
    </location>
</feature>
<dbReference type="GO" id="GO:0009416">
    <property type="term" value="P:response to light stimulus"/>
    <property type="evidence" value="ECO:0007669"/>
    <property type="project" value="TreeGrafter"/>
</dbReference>
<dbReference type="RefSeq" id="WP_146820265.1">
    <property type="nucleotide sequence ID" value="NZ_CP029077.1"/>
</dbReference>
<dbReference type="Gene3D" id="1.10.579.10">
    <property type="entry name" value="DNA Cyclobutane Dipyrimidine Photolyase, subunit A, domain 3"/>
    <property type="match status" value="1"/>
</dbReference>
<evidence type="ECO:0000256" key="5">
    <source>
        <dbReference type="PIRSR" id="PIRSR602081-1"/>
    </source>
</evidence>
<dbReference type="PANTHER" id="PTHR11455">
    <property type="entry name" value="CRYPTOCHROME"/>
    <property type="match status" value="1"/>
</dbReference>
<dbReference type="Pfam" id="PF03441">
    <property type="entry name" value="FAD_binding_7"/>
    <property type="match status" value="1"/>
</dbReference>
<sequence length="499" mass="58854">MIIVLFIVIYATIGSYCNILVKITIFRLFFISLVQQNMKNEIFMAFRTAIVLFSDDFRVKDNPALHYAVKNYENIIPLYIYNETYLGRVIGAGAKAFLHNVLLSFNSLLHAEYCISLIIKNGNYVDEIKKILSIEKIDAIYFNKSYTLSQIQIENDIKECFKDLDIQFFKAKLLFEPSEIKPLSGGAFYRVFTPFSKECLKNIELIEQSFPKPEQIKSIHNISSMTVENLNLLPAKEGKWAQNLLQHWTFDYDEIECNFIKFIDNKLENYEENRNIPSKNGNSGISPYLRFGILSPKMCFNAVRSKNIDINHQFILELLWREFAYHVMFYNQNIATQELKNEYKNFQWDDSKFFLQKWQKSQTGFDIIDAGMNELWHTGVMHNRVRMIVASFLIKDLLINWKIGEQWFWNTLVDADPAINPFSWQWIFGSGFDAAPYFRIFNPESQKKKFDPDGSYCKKWLPKNWKSEKIVSHDIQRKITLERYKNLRCRLVQCIDNKS</sequence>
<evidence type="ECO:0000256" key="3">
    <source>
        <dbReference type="ARBA" id="ARBA00022827"/>
    </source>
</evidence>
<evidence type="ECO:0000256" key="4">
    <source>
        <dbReference type="ARBA" id="ARBA00022991"/>
    </source>
</evidence>
<keyword evidence="3 5" id="KW-0274">FAD</keyword>
<evidence type="ECO:0000256" key="6">
    <source>
        <dbReference type="PIRSR" id="PIRSR602081-2"/>
    </source>
</evidence>
<comment type="similarity">
    <text evidence="7">Belongs to the DNA photolyase family.</text>
</comment>
<dbReference type="SUPFAM" id="SSF52425">
    <property type="entry name" value="Cryptochrome/photolyase, N-terminal domain"/>
    <property type="match status" value="1"/>
</dbReference>
<accession>A0A5B8XCA0</accession>
<proteinExistence type="inferred from homology"/>
<dbReference type="OrthoDB" id="9772484at2"/>
<dbReference type="PRINTS" id="PR00147">
    <property type="entry name" value="DNAPHOTLYASE"/>
</dbReference>
<name>A0A5B8XCA0_9RICK</name>
<dbReference type="GO" id="GO:0003677">
    <property type="term" value="F:DNA binding"/>
    <property type="evidence" value="ECO:0007669"/>
    <property type="project" value="TreeGrafter"/>
</dbReference>
<dbReference type="AlphaFoldDB" id="A0A5B8XCA0"/>
<dbReference type="PANTHER" id="PTHR11455:SF9">
    <property type="entry name" value="CRYPTOCHROME CIRCADIAN CLOCK 5 ISOFORM X1"/>
    <property type="match status" value="1"/>
</dbReference>
<keyword evidence="10" id="KW-1185">Reference proteome</keyword>
<comment type="cofactor">
    <cofactor evidence="1">
        <name>(6R)-5,10-methylene-5,6,7,8-tetrahydrofolate</name>
        <dbReference type="ChEBI" id="CHEBI:15636"/>
    </cofactor>
</comment>
<organism evidence="9 10">
    <name type="scientific">Candidatus Deianiraea vastatrix</name>
    <dbReference type="NCBI Taxonomy" id="2163644"/>
    <lineage>
        <taxon>Bacteria</taxon>
        <taxon>Pseudomonadati</taxon>
        <taxon>Pseudomonadota</taxon>
        <taxon>Alphaproteobacteria</taxon>
        <taxon>Rickettsiales</taxon>
        <taxon>Candidatus Deianiraeaceae</taxon>
        <taxon>Candidatus Deianiraea</taxon>
    </lineage>
</organism>
<feature type="binding site" evidence="5">
    <location>
        <begin position="414"/>
        <end position="416"/>
    </location>
    <ligand>
        <name>FAD</name>
        <dbReference type="ChEBI" id="CHEBI:57692"/>
    </ligand>
</feature>
<dbReference type="Pfam" id="PF00875">
    <property type="entry name" value="DNA_photolyase"/>
    <property type="match status" value="1"/>
</dbReference>
<reference evidence="9 10" key="1">
    <citation type="journal article" date="2019" name="ISME J.">
        <title>Deianiraea, an extracellular bacterium associated with the ciliate Paramecium, suggests an alternative scenario for the evolution of Rickettsiales.</title>
        <authorList>
            <person name="Castelli M."/>
            <person name="Sabaneyeva E."/>
            <person name="Lanzoni O."/>
            <person name="Lebedeva N."/>
            <person name="Floriano A.M."/>
            <person name="Gaiarsa S."/>
            <person name="Benken K."/>
            <person name="Modeo L."/>
            <person name="Bandi C."/>
            <person name="Potekhin A."/>
            <person name="Sassera D."/>
            <person name="Petroni G."/>
        </authorList>
    </citation>
    <scope>NUCLEOTIDE SEQUENCE [LARGE SCALE GENOMIC DNA]</scope>
    <source>
        <strain evidence="9">CyL4-1</strain>
    </source>
</reference>
<keyword evidence="4 7" id="KW-0157">Chromophore</keyword>
<dbReference type="InterPro" id="IPR014729">
    <property type="entry name" value="Rossmann-like_a/b/a_fold"/>
</dbReference>
<evidence type="ECO:0000313" key="9">
    <source>
        <dbReference type="EMBL" id="QED22958.1"/>
    </source>
</evidence>
<keyword evidence="9" id="KW-0456">Lyase</keyword>
<comment type="cofactor">
    <cofactor evidence="5">
        <name>FAD</name>
        <dbReference type="ChEBI" id="CHEBI:57692"/>
    </cofactor>
    <text evidence="5">Binds 1 FAD per subunit.</text>
</comment>
<dbReference type="InterPro" id="IPR036134">
    <property type="entry name" value="Crypto/Photolyase_FAD-like_sf"/>
</dbReference>
<dbReference type="InterPro" id="IPR002081">
    <property type="entry name" value="Cryptochrome/DNA_photolyase_1"/>
</dbReference>
<gene>
    <name evidence="9" type="ORF">Deia_00148</name>
</gene>
<evidence type="ECO:0000313" key="10">
    <source>
        <dbReference type="Proteomes" id="UP000321934"/>
    </source>
</evidence>
<protein>
    <submittedName>
        <fullName evidence="9">Deoxyribodipyrimidine photo-lyase</fullName>
    </submittedName>
</protein>
<feature type="domain" description="Photolyase/cryptochrome alpha/beta" evidence="8">
    <location>
        <begin position="47"/>
        <end position="174"/>
    </location>
</feature>
<dbReference type="GO" id="GO:0071949">
    <property type="term" value="F:FAD binding"/>
    <property type="evidence" value="ECO:0007669"/>
    <property type="project" value="TreeGrafter"/>
</dbReference>
<feature type="site" description="Electron transfer via tryptophanyl radical" evidence="6">
    <location>
        <position position="401"/>
    </location>
</feature>
<dbReference type="GO" id="GO:0003904">
    <property type="term" value="F:deoxyribodipyrimidine photo-lyase activity"/>
    <property type="evidence" value="ECO:0007669"/>
    <property type="project" value="TreeGrafter"/>
</dbReference>
<dbReference type="InterPro" id="IPR036155">
    <property type="entry name" value="Crypto/Photolyase_N_sf"/>
</dbReference>
<evidence type="ECO:0000256" key="7">
    <source>
        <dbReference type="RuleBase" id="RU004182"/>
    </source>
</evidence>
<evidence type="ECO:0000256" key="1">
    <source>
        <dbReference type="ARBA" id="ARBA00001932"/>
    </source>
</evidence>
<dbReference type="EMBL" id="CP029077">
    <property type="protein sequence ID" value="QED22958.1"/>
    <property type="molecule type" value="Genomic_DNA"/>
</dbReference>
<dbReference type="SUPFAM" id="SSF48173">
    <property type="entry name" value="Cryptochrome/photolyase FAD-binding domain"/>
    <property type="match status" value="1"/>
</dbReference>